<feature type="compositionally biased region" description="Acidic residues" evidence="10">
    <location>
        <begin position="125"/>
        <end position="135"/>
    </location>
</feature>
<evidence type="ECO:0000256" key="10">
    <source>
        <dbReference type="SAM" id="MobiDB-lite"/>
    </source>
</evidence>
<dbReference type="GO" id="GO:0005737">
    <property type="term" value="C:cytoplasm"/>
    <property type="evidence" value="ECO:0007669"/>
    <property type="project" value="UniProtKB-SubCell"/>
</dbReference>
<keyword evidence="6" id="KW-0132">Cell division</keyword>
<dbReference type="SUPFAM" id="SSF46938">
    <property type="entry name" value="CRAL/TRIO N-terminal domain"/>
    <property type="match status" value="1"/>
</dbReference>
<dbReference type="GO" id="GO:0008289">
    <property type="term" value="F:lipid binding"/>
    <property type="evidence" value="ECO:0007669"/>
    <property type="project" value="UniProtKB-KW"/>
</dbReference>
<evidence type="ECO:0000256" key="2">
    <source>
        <dbReference type="ARBA" id="ARBA00004496"/>
    </source>
</evidence>
<dbReference type="AlphaFoldDB" id="A0A6A1WJ43"/>
<gene>
    <name evidence="13" type="ORF">CJ030_MR2G013620</name>
</gene>
<dbReference type="Pfam" id="PF00650">
    <property type="entry name" value="CRAL_TRIO"/>
    <property type="match status" value="1"/>
</dbReference>
<sequence>MTVEVTTEGTNMAEVVTDGNQVETEKVAHVNEKVAQGDDKVKDVDESKPRTVEKSSSYREESNFLSDLKEFERKALNELKEKLEEAIRENNLYMEESPKKTDEKLVAEEKEAKEEGDEKEKAAQESEEENEPDVSADEKVVEINTDISLWGVPLLPRGGGGTEGTDVVLLKFLRAREFKVNDAFEMLKKTLRWRKEAKIDSILDEDLCAELSSAAYMSGVDRDGHPVCYNVFGVFESEELYQKTFGTDEKRRQFLRWRCQLMEEGIRKLDLKPGGASSLLHINDLKRSPGPAKKELRIATKQAIGILQDNYPELVAKNIFINVPLWYYALNALISPFLTQRTKSKFVVARPAKVTETLLKYIPVEEIPDHYGGFKRENDDEFSGKDGAASELIVKAGSTETIEIPALEVGTTLVWDLTVLGWEVSYKEEFVPVDEGSYTIIVQKTKKISSQEGPIRNTFRANEPGKVVLTIENTSSKKRRVLHRYKASKSC</sequence>
<evidence type="ECO:0000256" key="3">
    <source>
        <dbReference type="ARBA" id="ARBA00007155"/>
    </source>
</evidence>
<dbReference type="InterPro" id="IPR056794">
    <property type="entry name" value="PATL1-6_C_GOLD"/>
</dbReference>
<evidence type="ECO:0000256" key="9">
    <source>
        <dbReference type="ARBA" id="ARBA00023306"/>
    </source>
</evidence>
<keyword evidence="4" id="KW-0813">Transport</keyword>
<dbReference type="OrthoDB" id="75724at2759"/>
<dbReference type="InterPro" id="IPR009038">
    <property type="entry name" value="GOLD_dom"/>
</dbReference>
<dbReference type="PROSITE" id="PS50191">
    <property type="entry name" value="CRAL_TRIO"/>
    <property type="match status" value="1"/>
</dbReference>
<evidence type="ECO:0000256" key="8">
    <source>
        <dbReference type="ARBA" id="ARBA00023136"/>
    </source>
</evidence>
<dbReference type="Gene3D" id="3.40.525.10">
    <property type="entry name" value="CRAL-TRIO lipid binding domain"/>
    <property type="match status" value="1"/>
</dbReference>
<evidence type="ECO:0000256" key="4">
    <source>
        <dbReference type="ARBA" id="ARBA00022448"/>
    </source>
</evidence>
<evidence type="ECO:0000256" key="1">
    <source>
        <dbReference type="ARBA" id="ARBA00004370"/>
    </source>
</evidence>
<dbReference type="Proteomes" id="UP000516437">
    <property type="component" value="Chromosome 2"/>
</dbReference>
<dbReference type="InterPro" id="IPR036273">
    <property type="entry name" value="CRAL/TRIO_N_dom_sf"/>
</dbReference>
<keyword evidence="14" id="KW-1185">Reference proteome</keyword>
<name>A0A6A1WJ43_9ROSI</name>
<dbReference type="PANTHER" id="PTHR45932:SF2">
    <property type="entry name" value="PATELLIN-4"/>
    <property type="match status" value="1"/>
</dbReference>
<evidence type="ECO:0000259" key="11">
    <source>
        <dbReference type="PROSITE" id="PS50191"/>
    </source>
</evidence>
<dbReference type="InterPro" id="IPR011074">
    <property type="entry name" value="CRAL/TRIO_N_dom"/>
</dbReference>
<comment type="caution">
    <text evidence="13">The sequence shown here is derived from an EMBL/GenBank/DDBJ whole genome shotgun (WGS) entry which is preliminary data.</text>
</comment>
<dbReference type="PANTHER" id="PTHR45932">
    <property type="entry name" value="PATELLIN-1"/>
    <property type="match status" value="1"/>
</dbReference>
<feature type="region of interest" description="Disordered" evidence="10">
    <location>
        <begin position="36"/>
        <end position="58"/>
    </location>
</feature>
<dbReference type="InterPro" id="IPR001251">
    <property type="entry name" value="CRAL-TRIO_dom"/>
</dbReference>
<evidence type="ECO:0000256" key="7">
    <source>
        <dbReference type="ARBA" id="ARBA00023121"/>
    </source>
</evidence>
<comment type="subcellular location">
    <subcellularLocation>
        <location evidence="2">Cytoplasm</location>
    </subcellularLocation>
    <subcellularLocation>
        <location evidence="1">Membrane</location>
    </subcellularLocation>
</comment>
<protein>
    <submittedName>
        <fullName evidence="13">Patellin-4</fullName>
    </submittedName>
</protein>
<keyword evidence="8" id="KW-0472">Membrane</keyword>
<dbReference type="InterPro" id="IPR044834">
    <property type="entry name" value="PATL"/>
</dbReference>
<dbReference type="Pfam" id="PF03765">
    <property type="entry name" value="CRAL_TRIO_N"/>
    <property type="match status" value="1"/>
</dbReference>
<feature type="compositionally biased region" description="Basic and acidic residues" evidence="10">
    <location>
        <begin position="96"/>
        <end position="124"/>
    </location>
</feature>
<evidence type="ECO:0000313" key="13">
    <source>
        <dbReference type="EMBL" id="KAB1222890.1"/>
    </source>
</evidence>
<keyword evidence="7" id="KW-0446">Lipid-binding</keyword>
<keyword evidence="5" id="KW-0963">Cytoplasm</keyword>
<feature type="domain" description="CRAL-TRIO" evidence="11">
    <location>
        <begin position="204"/>
        <end position="379"/>
    </location>
</feature>
<keyword evidence="9" id="KW-0131">Cell cycle</keyword>
<dbReference type="SMART" id="SM01100">
    <property type="entry name" value="CRAL_TRIO_N"/>
    <property type="match status" value="1"/>
</dbReference>
<proteinExistence type="inferred from homology"/>
<accession>A0A6A1WJ43</accession>
<evidence type="ECO:0000256" key="5">
    <source>
        <dbReference type="ARBA" id="ARBA00022490"/>
    </source>
</evidence>
<dbReference type="InterPro" id="IPR036865">
    <property type="entry name" value="CRAL-TRIO_dom_sf"/>
</dbReference>
<dbReference type="CDD" id="cd00170">
    <property type="entry name" value="SEC14"/>
    <property type="match status" value="1"/>
</dbReference>
<feature type="domain" description="GOLD" evidence="12">
    <location>
        <begin position="355"/>
        <end position="487"/>
    </location>
</feature>
<dbReference type="EMBL" id="RXIC02000020">
    <property type="protein sequence ID" value="KAB1222890.1"/>
    <property type="molecule type" value="Genomic_DNA"/>
</dbReference>
<evidence type="ECO:0000259" key="12">
    <source>
        <dbReference type="PROSITE" id="PS50866"/>
    </source>
</evidence>
<organism evidence="13 14">
    <name type="scientific">Morella rubra</name>
    <name type="common">Chinese bayberry</name>
    <dbReference type="NCBI Taxonomy" id="262757"/>
    <lineage>
        <taxon>Eukaryota</taxon>
        <taxon>Viridiplantae</taxon>
        <taxon>Streptophyta</taxon>
        <taxon>Embryophyta</taxon>
        <taxon>Tracheophyta</taxon>
        <taxon>Spermatophyta</taxon>
        <taxon>Magnoliopsida</taxon>
        <taxon>eudicotyledons</taxon>
        <taxon>Gunneridae</taxon>
        <taxon>Pentapetalae</taxon>
        <taxon>rosids</taxon>
        <taxon>fabids</taxon>
        <taxon>Fagales</taxon>
        <taxon>Myricaceae</taxon>
        <taxon>Morella</taxon>
    </lineage>
</organism>
<dbReference type="PROSITE" id="PS50866">
    <property type="entry name" value="GOLD"/>
    <property type="match status" value="1"/>
</dbReference>
<feature type="region of interest" description="Disordered" evidence="10">
    <location>
        <begin position="94"/>
        <end position="138"/>
    </location>
</feature>
<evidence type="ECO:0000313" key="14">
    <source>
        <dbReference type="Proteomes" id="UP000516437"/>
    </source>
</evidence>
<dbReference type="Pfam" id="PF25099">
    <property type="entry name" value="GOLD_PATL1_C"/>
    <property type="match status" value="1"/>
</dbReference>
<dbReference type="SMART" id="SM00516">
    <property type="entry name" value="SEC14"/>
    <property type="match status" value="1"/>
</dbReference>
<dbReference type="Gene3D" id="2.60.120.680">
    <property type="entry name" value="GOLD domain"/>
    <property type="match status" value="1"/>
</dbReference>
<dbReference type="GO" id="GO:0051301">
    <property type="term" value="P:cell division"/>
    <property type="evidence" value="ECO:0007669"/>
    <property type="project" value="UniProtKB-KW"/>
</dbReference>
<dbReference type="SUPFAM" id="SSF52087">
    <property type="entry name" value="CRAL/TRIO domain"/>
    <property type="match status" value="1"/>
</dbReference>
<reference evidence="13 14" key="1">
    <citation type="journal article" date="2019" name="Plant Biotechnol. J.">
        <title>The red bayberry genome and genetic basis of sex determination.</title>
        <authorList>
            <person name="Jia H.M."/>
            <person name="Jia H.J."/>
            <person name="Cai Q.L."/>
            <person name="Wang Y."/>
            <person name="Zhao H.B."/>
            <person name="Yang W.F."/>
            <person name="Wang G.Y."/>
            <person name="Li Y.H."/>
            <person name="Zhan D.L."/>
            <person name="Shen Y.T."/>
            <person name="Niu Q.F."/>
            <person name="Chang L."/>
            <person name="Qiu J."/>
            <person name="Zhao L."/>
            <person name="Xie H.B."/>
            <person name="Fu W.Y."/>
            <person name="Jin J."/>
            <person name="Li X.W."/>
            <person name="Jiao Y."/>
            <person name="Zhou C.C."/>
            <person name="Tu T."/>
            <person name="Chai C.Y."/>
            <person name="Gao J.L."/>
            <person name="Fan L.J."/>
            <person name="van de Weg E."/>
            <person name="Wang J.Y."/>
            <person name="Gao Z.S."/>
        </authorList>
    </citation>
    <scope>NUCLEOTIDE SEQUENCE [LARGE SCALE GENOMIC DNA]</scope>
    <source>
        <tissue evidence="13">Leaves</tissue>
    </source>
</reference>
<evidence type="ECO:0000256" key="6">
    <source>
        <dbReference type="ARBA" id="ARBA00022618"/>
    </source>
</evidence>
<comment type="similarity">
    <text evidence="3">Belongs to the patellin family.</text>
</comment>
<dbReference type="GO" id="GO:0016020">
    <property type="term" value="C:membrane"/>
    <property type="evidence" value="ECO:0007669"/>
    <property type="project" value="UniProtKB-SubCell"/>
</dbReference>